<keyword evidence="1" id="KW-0542">Nucleomorph</keyword>
<proteinExistence type="predicted"/>
<geneLocation type="nucleomorph" evidence="1"/>
<protein>
    <submittedName>
        <fullName evidence="1">Uncharacterized protein</fullName>
    </submittedName>
</protein>
<reference evidence="1 2" key="1">
    <citation type="journal article" date="2012" name="Genome Biol. Evol.">
        <title>Nucleomorph genome sequence of the cryptophyte alga Chroomonas mesostigmatica CCMP1168 reveals lineage-specific gene loss and genome complexity.</title>
        <authorList>
            <person name="Moore C.E."/>
            <person name="Curtis B."/>
            <person name="Mills T."/>
            <person name="Tanifuji G."/>
            <person name="Archibald J.M."/>
        </authorList>
    </citation>
    <scope>NUCLEOTIDE SEQUENCE [LARGE SCALE GENOMIC DNA]</scope>
    <source>
        <strain evidence="1 2">CCMP1168</strain>
    </source>
</reference>
<name>J7G5U6_9CRYP</name>
<evidence type="ECO:0000313" key="1">
    <source>
        <dbReference type="EMBL" id="AFP65446.1"/>
    </source>
</evidence>
<accession>J7G5U6</accession>
<organism evidence="1 2">
    <name type="scientific">Chroomonas mesostigmatica CCMP1168</name>
    <dbReference type="NCBI Taxonomy" id="1195612"/>
    <lineage>
        <taxon>Eukaryota</taxon>
        <taxon>Cryptophyceae</taxon>
        <taxon>Pyrenomonadales</taxon>
        <taxon>Chroomonadaceae</taxon>
        <taxon>Chroomonas</taxon>
    </lineage>
</organism>
<dbReference type="EMBL" id="CP003681">
    <property type="protein sequence ID" value="AFP65446.1"/>
    <property type="molecule type" value="Genomic_DNA"/>
</dbReference>
<sequence>MGLLFETITHGFLFGYIKIEFMTRLLIERKNKEVSIFWKKFILSNFYVLIIFLKLNSENKLINWLLFQKNRSKKKNNTGIGFFFQSELGFLNRKICFLFLNRSEIKFSIFQLTDIFGSLGAEYAIFELLSKFLFYFKIDFFCSKKKNKFQKIYKYSLVALCGNFENSIYFFTKFSKINLEHLSIFLEKKRKSIFFILISNRITKLSFSNIFFSEEKCHHLTVLFLNNKKKKIYLAAIKLNLFKLKKKKFNKKKKFPPLIFLKVFFKINFNMKSKFSETFFSKKKNTVYKKSYISKFTFFLNLFYKPKIKIIKNERNLNFCILILQNFKNFFQFGIRIENKKWNFRTKEDFKLTFDRGILVLYF</sequence>
<evidence type="ECO:0000313" key="2">
    <source>
        <dbReference type="Proteomes" id="UP000243348"/>
    </source>
</evidence>
<gene>
    <name evidence="1" type="ORF">CMESO_275</name>
</gene>
<dbReference type="Proteomes" id="UP000243348">
    <property type="component" value="Nucleomorph 2"/>
</dbReference>
<dbReference type="AlphaFoldDB" id="J7G5U6"/>